<evidence type="ECO:0000313" key="2">
    <source>
        <dbReference type="EMBL" id="KAH8094869.1"/>
    </source>
</evidence>
<dbReference type="EMBL" id="JAEVFJ010000024">
    <property type="protein sequence ID" value="KAH8094869.1"/>
    <property type="molecule type" value="Genomic_DNA"/>
</dbReference>
<dbReference type="OrthoDB" id="2649950at2759"/>
<keyword evidence="3" id="KW-1185">Reference proteome</keyword>
<evidence type="ECO:0000313" key="3">
    <source>
        <dbReference type="Proteomes" id="UP000813824"/>
    </source>
</evidence>
<sequence>MCAIRLFIPLCTHLLRTKAELLQFTRNKRNLILDSANPIINPHIVITPPDFIFDGYWAFVQNGVGPQVETNALSVPPVIQGCSTIWPPWQDRHYAWHTAQYARNALPGPSESPYAPSMSMGLGEPKRVFNLARFASAIQSAAQERLVLYHVIPSLHRIHYKAAVILASTIAFEFRRRWDDPGFTAEYEKPFEWTDEAEPLLVQHSRDSSSIILDSPYPCTVPHIIITEAPPQDPFEAQLNNTPNPQDAGYGYYLTVPNIYVDTINVPPPAPSPYTSYDDPYFACSSSEITFSEDEDLEGIYESESGSDEDDSPMLRTPPNLPLEFEDIALSNNGFSGPKSDSLSSSSFEFDDNEDDDEDSLPPFDDWYLNIAQRATQQPC</sequence>
<feature type="region of interest" description="Disordered" evidence="1">
    <location>
        <begin position="302"/>
        <end position="369"/>
    </location>
</feature>
<dbReference type="AlphaFoldDB" id="A0A8K0UKY5"/>
<proteinExistence type="predicted"/>
<comment type="caution">
    <text evidence="2">The sequence shown here is derived from an EMBL/GenBank/DDBJ whole genome shotgun (WGS) entry which is preliminary data.</text>
</comment>
<feature type="compositionally biased region" description="Acidic residues" evidence="1">
    <location>
        <begin position="302"/>
        <end position="312"/>
    </location>
</feature>
<evidence type="ECO:0000256" key="1">
    <source>
        <dbReference type="SAM" id="MobiDB-lite"/>
    </source>
</evidence>
<name>A0A8K0UKY5_9AGAR</name>
<dbReference type="Proteomes" id="UP000813824">
    <property type="component" value="Unassembled WGS sequence"/>
</dbReference>
<protein>
    <submittedName>
        <fullName evidence="2">Uncharacterized protein</fullName>
    </submittedName>
</protein>
<feature type="compositionally biased region" description="Acidic residues" evidence="1">
    <location>
        <begin position="349"/>
        <end position="360"/>
    </location>
</feature>
<accession>A0A8K0UKY5</accession>
<reference evidence="2" key="1">
    <citation type="journal article" date="2021" name="New Phytol.">
        <title>Evolutionary innovations through gain and loss of genes in the ectomycorrhizal Boletales.</title>
        <authorList>
            <person name="Wu G."/>
            <person name="Miyauchi S."/>
            <person name="Morin E."/>
            <person name="Kuo A."/>
            <person name="Drula E."/>
            <person name="Varga T."/>
            <person name="Kohler A."/>
            <person name="Feng B."/>
            <person name="Cao Y."/>
            <person name="Lipzen A."/>
            <person name="Daum C."/>
            <person name="Hundley H."/>
            <person name="Pangilinan J."/>
            <person name="Johnson J."/>
            <person name="Barry K."/>
            <person name="LaButti K."/>
            <person name="Ng V."/>
            <person name="Ahrendt S."/>
            <person name="Min B."/>
            <person name="Choi I.G."/>
            <person name="Park H."/>
            <person name="Plett J.M."/>
            <person name="Magnuson J."/>
            <person name="Spatafora J.W."/>
            <person name="Nagy L.G."/>
            <person name="Henrissat B."/>
            <person name="Grigoriev I.V."/>
            <person name="Yang Z.L."/>
            <person name="Xu J."/>
            <person name="Martin F.M."/>
        </authorList>
    </citation>
    <scope>NUCLEOTIDE SEQUENCE</scope>
    <source>
        <strain evidence="2">KKN 215</strain>
    </source>
</reference>
<gene>
    <name evidence="2" type="ORF">BXZ70DRAFT_341647</name>
</gene>
<organism evidence="2 3">
    <name type="scientific">Cristinia sonorae</name>
    <dbReference type="NCBI Taxonomy" id="1940300"/>
    <lineage>
        <taxon>Eukaryota</taxon>
        <taxon>Fungi</taxon>
        <taxon>Dikarya</taxon>
        <taxon>Basidiomycota</taxon>
        <taxon>Agaricomycotina</taxon>
        <taxon>Agaricomycetes</taxon>
        <taxon>Agaricomycetidae</taxon>
        <taxon>Agaricales</taxon>
        <taxon>Pleurotineae</taxon>
        <taxon>Stephanosporaceae</taxon>
        <taxon>Cristinia</taxon>
    </lineage>
</organism>